<dbReference type="EMBL" id="JACARY010000005">
    <property type="protein sequence ID" value="NWD93494.1"/>
    <property type="molecule type" value="Genomic_DNA"/>
</dbReference>
<dbReference type="SUPFAM" id="SSF51730">
    <property type="entry name" value="FAD-linked oxidoreductase"/>
    <property type="match status" value="1"/>
</dbReference>
<name>A0ABX2QNV1_9PSED</name>
<evidence type="ECO:0000256" key="1">
    <source>
        <dbReference type="ARBA" id="ARBA00023002"/>
    </source>
</evidence>
<protein>
    <submittedName>
        <fullName evidence="3">Proline dehydrogenase family protein</fullName>
    </submittedName>
</protein>
<dbReference type="InterPro" id="IPR002872">
    <property type="entry name" value="Proline_DH_dom"/>
</dbReference>
<dbReference type="InterPro" id="IPR029041">
    <property type="entry name" value="FAD-linked_oxidoreductase-like"/>
</dbReference>
<dbReference type="Proteomes" id="UP000572863">
    <property type="component" value="Unassembled WGS sequence"/>
</dbReference>
<proteinExistence type="predicted"/>
<dbReference type="Pfam" id="PF01619">
    <property type="entry name" value="Pro_dh"/>
    <property type="match status" value="1"/>
</dbReference>
<reference evidence="3 4" key="1">
    <citation type="submission" date="2020-04" db="EMBL/GenBank/DDBJ databases">
        <title>Molecular characterization of pseudomonads from Agaricus bisporus reveal novel blotch 2 pathogens in Western Europe.</title>
        <authorList>
            <person name="Taparia T."/>
            <person name="Krijger M."/>
            <person name="Haynes E."/>
            <person name="Elpinstone J.G."/>
            <person name="Noble R."/>
            <person name="Van Der Wolf J."/>
        </authorList>
    </citation>
    <scope>NUCLEOTIDE SEQUENCE [LARGE SCALE GENOMIC DNA]</scope>
    <source>
        <strain evidence="3 4">P7774</strain>
    </source>
</reference>
<comment type="caution">
    <text evidence="3">The sequence shown here is derived from an EMBL/GenBank/DDBJ whole genome shotgun (WGS) entry which is preliminary data.</text>
</comment>
<gene>
    <name evidence="3" type="ORF">HX871_03615</name>
</gene>
<sequence length="320" mass="35205">MLSKEVYTLACAGLKKLALNQACRDAFDKNSLFFKLFEHAAHRYIVASDAQALSGKLQALAAKGYQLGVEYVGEENHDPGVVQDFVNEYLSAIKTFARAGLKPQLGFDLSAVGLLVSQETAYHNAATILSAAAEHDIPVMISMEHSSAVDKILEVYAELAPAHHNVGITVQAHLHRTVEDLPRIISYGRKVRLVKGVYNEVPDIALPRGEALDKRYLSLLDDLLAANVAVSCATQDPNLIRRLFDGGYQLRIEELEMLHGVQPDVLRSAKEAGLTCRIAAVYGDSWYLHFLHRLAESPDNVLQALADFYDPSRITFGAGY</sequence>
<dbReference type="RefSeq" id="WP_177058674.1">
    <property type="nucleotide sequence ID" value="NZ_JACARY010000005.1"/>
</dbReference>
<evidence type="ECO:0000313" key="4">
    <source>
        <dbReference type="Proteomes" id="UP000572863"/>
    </source>
</evidence>
<keyword evidence="1" id="KW-0560">Oxidoreductase</keyword>
<keyword evidence="4" id="KW-1185">Reference proteome</keyword>
<evidence type="ECO:0000313" key="3">
    <source>
        <dbReference type="EMBL" id="NWD93494.1"/>
    </source>
</evidence>
<feature type="domain" description="Proline dehydrogenase" evidence="2">
    <location>
        <begin position="56"/>
        <end position="285"/>
    </location>
</feature>
<organism evidence="3 4">
    <name type="scientific">Pseudomonas reactans</name>
    <dbReference type="NCBI Taxonomy" id="117680"/>
    <lineage>
        <taxon>Bacteria</taxon>
        <taxon>Pseudomonadati</taxon>
        <taxon>Pseudomonadota</taxon>
        <taxon>Gammaproteobacteria</taxon>
        <taxon>Pseudomonadales</taxon>
        <taxon>Pseudomonadaceae</taxon>
        <taxon>Pseudomonas</taxon>
    </lineage>
</organism>
<accession>A0ABX2QNV1</accession>
<evidence type="ECO:0000259" key="2">
    <source>
        <dbReference type="Pfam" id="PF01619"/>
    </source>
</evidence>
<dbReference type="Gene3D" id="3.20.20.220">
    <property type="match status" value="1"/>
</dbReference>